<dbReference type="Proteomes" id="UP001221757">
    <property type="component" value="Unassembled WGS sequence"/>
</dbReference>
<feature type="region of interest" description="Disordered" evidence="1">
    <location>
        <begin position="121"/>
        <end position="142"/>
    </location>
</feature>
<protein>
    <submittedName>
        <fullName evidence="2">Uncharacterized protein</fullName>
    </submittedName>
</protein>
<accession>A0AAD7D3G3</accession>
<gene>
    <name evidence="2" type="ORF">B0H17DRAFT_1207230</name>
</gene>
<proteinExistence type="predicted"/>
<evidence type="ECO:0000313" key="2">
    <source>
        <dbReference type="EMBL" id="KAJ7677179.1"/>
    </source>
</evidence>
<comment type="caution">
    <text evidence="2">The sequence shown here is derived from an EMBL/GenBank/DDBJ whole genome shotgun (WGS) entry which is preliminary data.</text>
</comment>
<organism evidence="2 3">
    <name type="scientific">Mycena rosella</name>
    <name type="common">Pink bonnet</name>
    <name type="synonym">Agaricus rosellus</name>
    <dbReference type="NCBI Taxonomy" id="1033263"/>
    <lineage>
        <taxon>Eukaryota</taxon>
        <taxon>Fungi</taxon>
        <taxon>Dikarya</taxon>
        <taxon>Basidiomycota</taxon>
        <taxon>Agaricomycotina</taxon>
        <taxon>Agaricomycetes</taxon>
        <taxon>Agaricomycetidae</taxon>
        <taxon>Agaricales</taxon>
        <taxon>Marasmiineae</taxon>
        <taxon>Mycenaceae</taxon>
        <taxon>Mycena</taxon>
    </lineage>
</organism>
<feature type="region of interest" description="Disordered" evidence="1">
    <location>
        <begin position="323"/>
        <end position="350"/>
    </location>
</feature>
<reference evidence="2" key="1">
    <citation type="submission" date="2023-03" db="EMBL/GenBank/DDBJ databases">
        <title>Massive genome expansion in bonnet fungi (Mycena s.s.) driven by repeated elements and novel gene families across ecological guilds.</title>
        <authorList>
            <consortium name="Lawrence Berkeley National Laboratory"/>
            <person name="Harder C.B."/>
            <person name="Miyauchi S."/>
            <person name="Viragh M."/>
            <person name="Kuo A."/>
            <person name="Thoen E."/>
            <person name="Andreopoulos B."/>
            <person name="Lu D."/>
            <person name="Skrede I."/>
            <person name="Drula E."/>
            <person name="Henrissat B."/>
            <person name="Morin E."/>
            <person name="Kohler A."/>
            <person name="Barry K."/>
            <person name="LaButti K."/>
            <person name="Morin E."/>
            <person name="Salamov A."/>
            <person name="Lipzen A."/>
            <person name="Mereny Z."/>
            <person name="Hegedus B."/>
            <person name="Baldrian P."/>
            <person name="Stursova M."/>
            <person name="Weitz H."/>
            <person name="Taylor A."/>
            <person name="Grigoriev I.V."/>
            <person name="Nagy L.G."/>
            <person name="Martin F."/>
            <person name="Kauserud H."/>
        </authorList>
    </citation>
    <scope>NUCLEOTIDE SEQUENCE</scope>
    <source>
        <strain evidence="2">CBHHK067</strain>
    </source>
</reference>
<dbReference type="AlphaFoldDB" id="A0AAD7D3G3"/>
<evidence type="ECO:0000313" key="3">
    <source>
        <dbReference type="Proteomes" id="UP001221757"/>
    </source>
</evidence>
<evidence type="ECO:0000256" key="1">
    <source>
        <dbReference type="SAM" id="MobiDB-lite"/>
    </source>
</evidence>
<feature type="region of interest" description="Disordered" evidence="1">
    <location>
        <begin position="1"/>
        <end position="31"/>
    </location>
</feature>
<sequence>MTYHTTVPGTAAVSGAKTKTKPKQKKETKTKEFTHNFEPMEENYLTLLKTILLKHGEEKYNITKKMTYGIKVQLPEVNKGNSLDIDNFTEYEDLANDIVVNLPSKMNIYVDMQDIQKWWSGRGSGSDNEDVNGDDTSLYDANGLSDTERELARLRGKLEKQWQNDHDAGYTYIDPKTGFDPAKRQVALHPTRIATGANKPRGSATESNGVGEVIGHLATMITAIVGGGARTVQLPITPQKNPPASAPIISPVIPSPTKLPRFLEHCEKNLGISGARGYEFGIRLNGYGPDIMHLVDDKELADLGINKGDAICIKAGSQTWWNGPNAKRKRGDDSETMPGSSGANLPDINATPPAKKVAFKRCFTEGRSERLYGPRLAPGDGERNVFYHCPRRNKFVPIPRGYCSTIEDEYVPGADDDDWEEVYLWQLGDNTIREEEAAQVLANLH</sequence>
<name>A0AAD7D3G3_MYCRO</name>
<keyword evidence="3" id="KW-1185">Reference proteome</keyword>
<dbReference type="EMBL" id="JARKIE010000141">
    <property type="protein sequence ID" value="KAJ7677179.1"/>
    <property type="molecule type" value="Genomic_DNA"/>
</dbReference>